<evidence type="ECO:0000256" key="2">
    <source>
        <dbReference type="ARBA" id="ARBA00023315"/>
    </source>
</evidence>
<dbReference type="CDD" id="cd04301">
    <property type="entry name" value="NAT_SF"/>
    <property type="match status" value="1"/>
</dbReference>
<dbReference type="Pfam" id="PF00583">
    <property type="entry name" value="Acetyltransf_1"/>
    <property type="match status" value="1"/>
</dbReference>
<evidence type="ECO:0000313" key="5">
    <source>
        <dbReference type="Proteomes" id="UP000638648"/>
    </source>
</evidence>
<dbReference type="AlphaFoldDB" id="A0A927N8P1"/>
<dbReference type="SUPFAM" id="SSF55729">
    <property type="entry name" value="Acyl-CoA N-acyltransferases (Nat)"/>
    <property type="match status" value="1"/>
</dbReference>
<evidence type="ECO:0000259" key="3">
    <source>
        <dbReference type="PROSITE" id="PS51186"/>
    </source>
</evidence>
<feature type="domain" description="N-acetyltransferase" evidence="3">
    <location>
        <begin position="2"/>
        <end position="163"/>
    </location>
</feature>
<evidence type="ECO:0000313" key="4">
    <source>
        <dbReference type="EMBL" id="MBE1612268.1"/>
    </source>
</evidence>
<name>A0A927N8P1_9ACTN</name>
<keyword evidence="5" id="KW-1185">Reference proteome</keyword>
<sequence length="166" mass="18226">MLTVRRFREADAPTLWALSDLITIGATADPGVPLPLPPARHPPAFPDLADIPARFLRAGGDFLVAELGGHLVGMGGIRPTAGSRAEVKRIRVHPATRRHGVGRALMTALERRAQGLGMREMHLDTADQPDAMAFYRSLGYEEVGRERQPGRSWTLVYFVKRIPGSR</sequence>
<dbReference type="GO" id="GO:0016747">
    <property type="term" value="F:acyltransferase activity, transferring groups other than amino-acyl groups"/>
    <property type="evidence" value="ECO:0007669"/>
    <property type="project" value="InterPro"/>
</dbReference>
<accession>A0A927N8P1</accession>
<comment type="caution">
    <text evidence="4">The sequence shown here is derived from an EMBL/GenBank/DDBJ whole genome shotgun (WGS) entry which is preliminary data.</text>
</comment>
<gene>
    <name evidence="4" type="ORF">HEB94_009116</name>
</gene>
<dbReference type="InterPro" id="IPR050832">
    <property type="entry name" value="Bact_Acetyltransf"/>
</dbReference>
<dbReference type="InterPro" id="IPR000182">
    <property type="entry name" value="GNAT_dom"/>
</dbReference>
<dbReference type="Gene3D" id="3.40.630.30">
    <property type="match status" value="1"/>
</dbReference>
<dbReference type="PROSITE" id="PS51186">
    <property type="entry name" value="GNAT"/>
    <property type="match status" value="1"/>
</dbReference>
<dbReference type="InterPro" id="IPR016181">
    <property type="entry name" value="Acyl_CoA_acyltransferase"/>
</dbReference>
<reference evidence="4" key="1">
    <citation type="submission" date="2020-10" db="EMBL/GenBank/DDBJ databases">
        <title>Sequencing the genomes of 1000 actinobacteria strains.</title>
        <authorList>
            <person name="Klenk H.-P."/>
        </authorList>
    </citation>
    <scope>NUCLEOTIDE SEQUENCE</scope>
    <source>
        <strain evidence="4">DSM 45354</strain>
    </source>
</reference>
<dbReference type="PANTHER" id="PTHR43877">
    <property type="entry name" value="AMINOALKYLPHOSPHONATE N-ACETYLTRANSFERASE-RELATED-RELATED"/>
    <property type="match status" value="1"/>
</dbReference>
<keyword evidence="1" id="KW-0808">Transferase</keyword>
<dbReference type="EMBL" id="JADBEM010000001">
    <property type="protein sequence ID" value="MBE1612268.1"/>
    <property type="molecule type" value="Genomic_DNA"/>
</dbReference>
<evidence type="ECO:0000256" key="1">
    <source>
        <dbReference type="ARBA" id="ARBA00022679"/>
    </source>
</evidence>
<dbReference type="RefSeq" id="WP_192755349.1">
    <property type="nucleotide sequence ID" value="NZ_BAABJL010000005.1"/>
</dbReference>
<protein>
    <submittedName>
        <fullName evidence="4">GNAT superfamily N-acetyltransferase</fullName>
    </submittedName>
</protein>
<keyword evidence="2" id="KW-0012">Acyltransferase</keyword>
<organism evidence="4 5">
    <name type="scientific">Actinopolymorpha pittospori</name>
    <dbReference type="NCBI Taxonomy" id="648752"/>
    <lineage>
        <taxon>Bacteria</taxon>
        <taxon>Bacillati</taxon>
        <taxon>Actinomycetota</taxon>
        <taxon>Actinomycetes</taxon>
        <taxon>Propionibacteriales</taxon>
        <taxon>Actinopolymorphaceae</taxon>
        <taxon>Actinopolymorpha</taxon>
    </lineage>
</organism>
<dbReference type="Proteomes" id="UP000638648">
    <property type="component" value="Unassembled WGS sequence"/>
</dbReference>
<proteinExistence type="predicted"/>